<comment type="pathway">
    <text evidence="1 8">Metabolic intermediate biosynthesis; chorismate biosynthesis; chorismate from D-erythrose 4-phosphate and phosphoenolpyruvate: step 4/7.</text>
</comment>
<comment type="similarity">
    <text evidence="8">Belongs to the shikimate dehydrogenase family.</text>
</comment>
<feature type="active site" description="Proton acceptor" evidence="8">
    <location>
        <position position="67"/>
    </location>
</feature>
<keyword evidence="5 8" id="KW-0560">Oxidoreductase</keyword>
<dbReference type="Pfam" id="PF01488">
    <property type="entry name" value="Shikimate_DH"/>
    <property type="match status" value="1"/>
</dbReference>
<evidence type="ECO:0000256" key="8">
    <source>
        <dbReference type="HAMAP-Rule" id="MF_00222"/>
    </source>
</evidence>
<dbReference type="SUPFAM" id="SSF53223">
    <property type="entry name" value="Aminoacid dehydrogenase-like, N-terminal domain"/>
    <property type="match status" value="1"/>
</dbReference>
<feature type="binding site" evidence="8">
    <location>
        <position position="63"/>
    </location>
    <ligand>
        <name>shikimate</name>
        <dbReference type="ChEBI" id="CHEBI:36208"/>
    </ligand>
</feature>
<reference evidence="13" key="1">
    <citation type="journal article" date="2019" name="Int. J. Syst. Evol. Microbiol.">
        <title>The Global Catalogue of Microorganisms (GCM) 10K type strain sequencing project: providing services to taxonomists for standard genome sequencing and annotation.</title>
        <authorList>
            <consortium name="The Broad Institute Genomics Platform"/>
            <consortium name="The Broad Institute Genome Sequencing Center for Infectious Disease"/>
            <person name="Wu L."/>
            <person name="Ma J."/>
        </authorList>
    </citation>
    <scope>NUCLEOTIDE SEQUENCE [LARGE SCALE GENOMIC DNA]</scope>
    <source>
        <strain evidence="13">KCTC 13193</strain>
    </source>
</reference>
<dbReference type="Pfam" id="PF18317">
    <property type="entry name" value="SDH_C"/>
    <property type="match status" value="1"/>
</dbReference>
<dbReference type="EC" id="1.1.1.25" evidence="2 8"/>
<evidence type="ECO:0000256" key="3">
    <source>
        <dbReference type="ARBA" id="ARBA00022605"/>
    </source>
</evidence>
<evidence type="ECO:0000256" key="1">
    <source>
        <dbReference type="ARBA" id="ARBA00004871"/>
    </source>
</evidence>
<evidence type="ECO:0000259" key="10">
    <source>
        <dbReference type="Pfam" id="PF08501"/>
    </source>
</evidence>
<evidence type="ECO:0000256" key="7">
    <source>
        <dbReference type="ARBA" id="ARBA00049442"/>
    </source>
</evidence>
<feature type="binding site" evidence="8">
    <location>
        <position position="250"/>
    </location>
    <ligand>
        <name>shikimate</name>
        <dbReference type="ChEBI" id="CHEBI:36208"/>
    </ligand>
</feature>
<evidence type="ECO:0000256" key="2">
    <source>
        <dbReference type="ARBA" id="ARBA00012962"/>
    </source>
</evidence>
<dbReference type="InterPro" id="IPR036291">
    <property type="entry name" value="NAD(P)-bd_dom_sf"/>
</dbReference>
<feature type="binding site" evidence="8">
    <location>
        <position position="79"/>
    </location>
    <ligand>
        <name>NADP(+)</name>
        <dbReference type="ChEBI" id="CHEBI:58349"/>
    </ligand>
</feature>
<feature type="binding site" evidence="8">
    <location>
        <begin position="128"/>
        <end position="132"/>
    </location>
    <ligand>
        <name>NADP(+)</name>
        <dbReference type="ChEBI" id="CHEBI:58349"/>
    </ligand>
</feature>
<feature type="binding site" evidence="8">
    <location>
        <position position="103"/>
    </location>
    <ligand>
        <name>shikimate</name>
        <dbReference type="ChEBI" id="CHEBI:36208"/>
    </ligand>
</feature>
<evidence type="ECO:0000313" key="13">
    <source>
        <dbReference type="Proteomes" id="UP001595387"/>
    </source>
</evidence>
<keyword evidence="6 8" id="KW-0057">Aromatic amino acid biosynthesis</keyword>
<evidence type="ECO:0000259" key="9">
    <source>
        <dbReference type="Pfam" id="PF01488"/>
    </source>
</evidence>
<sequence>MDYNFALIGSPIQHSLSPWIHQQFLEKAGLEGEYRLFEILQEESFEERISKLKGMELDGFNVTIPYKQKIFPFLDELDDNAIKAGAVNTVVNRNGKWIGYNTDGAGYLRSLAAYFADLDSSMRVLLIGAGGATRGIYYAMAAEGYENIDITNRTIKKAEEIALLSDRAGTTQVLDLQEAQGQLEKYDVIIQTTSVGMNPDTEKTIMPLEGIRKDTIVSDIIYRPLETEFLRQAKAHGARIHYGHTMLLYQAQQAFEIWTGKKVPINEMDEKLKKVLEG</sequence>
<comment type="subunit">
    <text evidence="8">Homodimer.</text>
</comment>
<feature type="domain" description="Quinate/shikimate 5-dehydrogenase/glutamyl-tRNA reductase" evidence="9">
    <location>
        <begin position="120"/>
        <end position="197"/>
    </location>
</feature>
<dbReference type="InterPro" id="IPR013708">
    <property type="entry name" value="Shikimate_DH-bd_N"/>
</dbReference>
<organism evidence="12 13">
    <name type="scientific">Virgibacillus sediminis</name>
    <dbReference type="NCBI Taxonomy" id="202260"/>
    <lineage>
        <taxon>Bacteria</taxon>
        <taxon>Bacillati</taxon>
        <taxon>Bacillota</taxon>
        <taxon>Bacilli</taxon>
        <taxon>Bacillales</taxon>
        <taxon>Bacillaceae</taxon>
        <taxon>Virgibacillus</taxon>
    </lineage>
</organism>
<dbReference type="InterPro" id="IPR011342">
    <property type="entry name" value="Shikimate_DH"/>
</dbReference>
<dbReference type="EMBL" id="JBHRRZ010000015">
    <property type="protein sequence ID" value="MFC2948420.1"/>
    <property type="molecule type" value="Genomic_DNA"/>
</dbReference>
<keyword evidence="4 8" id="KW-0521">NADP</keyword>
<feature type="binding site" evidence="8">
    <location>
        <position position="222"/>
    </location>
    <ligand>
        <name>shikimate</name>
        <dbReference type="ChEBI" id="CHEBI:36208"/>
    </ligand>
</feature>
<evidence type="ECO:0000256" key="6">
    <source>
        <dbReference type="ARBA" id="ARBA00023141"/>
    </source>
</evidence>
<feature type="domain" description="SDH C-terminal" evidence="11">
    <location>
        <begin position="243"/>
        <end position="272"/>
    </location>
</feature>
<dbReference type="InterPro" id="IPR006151">
    <property type="entry name" value="Shikm_DH/Glu-tRNA_Rdtase"/>
</dbReference>
<dbReference type="InterPro" id="IPR022893">
    <property type="entry name" value="Shikimate_DH_fam"/>
</dbReference>
<comment type="catalytic activity">
    <reaction evidence="7 8">
        <text>shikimate + NADP(+) = 3-dehydroshikimate + NADPH + H(+)</text>
        <dbReference type="Rhea" id="RHEA:17737"/>
        <dbReference type="ChEBI" id="CHEBI:15378"/>
        <dbReference type="ChEBI" id="CHEBI:16630"/>
        <dbReference type="ChEBI" id="CHEBI:36208"/>
        <dbReference type="ChEBI" id="CHEBI:57783"/>
        <dbReference type="ChEBI" id="CHEBI:58349"/>
        <dbReference type="EC" id="1.1.1.25"/>
    </reaction>
</comment>
<dbReference type="Gene3D" id="3.40.50.720">
    <property type="entry name" value="NAD(P)-binding Rossmann-like Domain"/>
    <property type="match status" value="1"/>
</dbReference>
<dbReference type="InterPro" id="IPR046346">
    <property type="entry name" value="Aminoacid_DH-like_N_sf"/>
</dbReference>
<feature type="binding site" evidence="8">
    <location>
        <begin position="152"/>
        <end position="157"/>
    </location>
    <ligand>
        <name>NADP(+)</name>
        <dbReference type="ChEBI" id="CHEBI:58349"/>
    </ligand>
</feature>
<dbReference type="CDD" id="cd01065">
    <property type="entry name" value="NAD_bind_Shikimate_DH"/>
    <property type="match status" value="1"/>
</dbReference>
<protein>
    <recommendedName>
        <fullName evidence="2 8">Shikimate dehydrogenase (NADP(+))</fullName>
        <shortName evidence="8">SDH</shortName>
        <ecNumber evidence="2 8">1.1.1.25</ecNumber>
    </recommendedName>
</protein>
<gene>
    <name evidence="8 12" type="primary">aroE</name>
    <name evidence="12" type="ORF">ACFODW_08710</name>
</gene>
<evidence type="ECO:0000256" key="4">
    <source>
        <dbReference type="ARBA" id="ARBA00022857"/>
    </source>
</evidence>
<dbReference type="RefSeq" id="WP_390305387.1">
    <property type="nucleotide sequence ID" value="NZ_JBHRRZ010000015.1"/>
</dbReference>
<comment type="caution">
    <text evidence="12">The sequence shown here is derived from an EMBL/GenBank/DDBJ whole genome shotgun (WGS) entry which is preliminary data.</text>
</comment>
<dbReference type="SUPFAM" id="SSF51735">
    <property type="entry name" value="NAD(P)-binding Rossmann-fold domains"/>
    <property type="match status" value="1"/>
</dbReference>
<dbReference type="PANTHER" id="PTHR21089:SF1">
    <property type="entry name" value="BIFUNCTIONAL 3-DEHYDROQUINATE DEHYDRATASE_SHIKIMATE DEHYDROGENASE, CHLOROPLASTIC"/>
    <property type="match status" value="1"/>
</dbReference>
<dbReference type="Pfam" id="PF08501">
    <property type="entry name" value="Shikimate_dh_N"/>
    <property type="match status" value="1"/>
</dbReference>
<keyword evidence="13" id="KW-1185">Reference proteome</keyword>
<comment type="function">
    <text evidence="8">Involved in the biosynthesis of the chorismate, which leads to the biosynthesis of aromatic amino acids. Catalyzes the reversible NADPH linked reduction of 3-dehydroshikimate (DHSA) to yield shikimate (SA).</text>
</comment>
<proteinExistence type="inferred from homology"/>
<feature type="binding site" evidence="8">
    <location>
        <begin position="15"/>
        <end position="17"/>
    </location>
    <ligand>
        <name>shikimate</name>
        <dbReference type="ChEBI" id="CHEBI:36208"/>
    </ligand>
</feature>
<dbReference type="HAMAP" id="MF_00222">
    <property type="entry name" value="Shikimate_DH_AroE"/>
    <property type="match status" value="1"/>
</dbReference>
<dbReference type="GO" id="GO:0004764">
    <property type="term" value="F:shikimate 3-dehydrogenase (NADP+) activity"/>
    <property type="evidence" value="ECO:0007669"/>
    <property type="project" value="UniProtKB-EC"/>
</dbReference>
<dbReference type="InterPro" id="IPR041121">
    <property type="entry name" value="SDH_C"/>
</dbReference>
<feature type="binding site" evidence="8">
    <location>
        <position position="243"/>
    </location>
    <ligand>
        <name>NADP(+)</name>
        <dbReference type="ChEBI" id="CHEBI:58349"/>
    </ligand>
</feature>
<dbReference type="Proteomes" id="UP001595387">
    <property type="component" value="Unassembled WGS sequence"/>
</dbReference>
<dbReference type="NCBIfam" id="TIGR00507">
    <property type="entry name" value="aroE"/>
    <property type="match status" value="1"/>
</dbReference>
<feature type="binding site" evidence="8">
    <location>
        <position position="88"/>
    </location>
    <ligand>
        <name>shikimate</name>
        <dbReference type="ChEBI" id="CHEBI:36208"/>
    </ligand>
</feature>
<accession>A0ABV7A681</accession>
<keyword evidence="3 8" id="KW-0028">Amino-acid biosynthesis</keyword>
<evidence type="ECO:0000256" key="5">
    <source>
        <dbReference type="ARBA" id="ARBA00023002"/>
    </source>
</evidence>
<feature type="binding site" evidence="8">
    <location>
        <position position="220"/>
    </location>
    <ligand>
        <name>NADP(+)</name>
        <dbReference type="ChEBI" id="CHEBI:58349"/>
    </ligand>
</feature>
<dbReference type="Gene3D" id="3.40.50.10860">
    <property type="entry name" value="Leucine Dehydrogenase, chain A, domain 1"/>
    <property type="match status" value="1"/>
</dbReference>
<dbReference type="PANTHER" id="PTHR21089">
    <property type="entry name" value="SHIKIMATE DEHYDROGENASE"/>
    <property type="match status" value="1"/>
</dbReference>
<name>A0ABV7A681_9BACI</name>
<feature type="domain" description="Shikimate dehydrogenase substrate binding N-terminal" evidence="10">
    <location>
        <begin position="7"/>
        <end position="90"/>
    </location>
</feature>
<evidence type="ECO:0000259" key="11">
    <source>
        <dbReference type="Pfam" id="PF18317"/>
    </source>
</evidence>
<evidence type="ECO:0000313" key="12">
    <source>
        <dbReference type="EMBL" id="MFC2948420.1"/>
    </source>
</evidence>